<comment type="caution">
    <text evidence="2">The sequence shown here is derived from an EMBL/GenBank/DDBJ whole genome shotgun (WGS) entry which is preliminary data.</text>
</comment>
<feature type="transmembrane region" description="Helical" evidence="1">
    <location>
        <begin position="214"/>
        <end position="234"/>
    </location>
</feature>
<feature type="transmembrane region" description="Helical" evidence="1">
    <location>
        <begin position="6"/>
        <end position="25"/>
    </location>
</feature>
<evidence type="ECO:0000313" key="2">
    <source>
        <dbReference type="EMBL" id="RPJ68110.1"/>
    </source>
</evidence>
<sequence>MLGINRLLLITHIAAGVVSLLLFWLPIITQKGGINHRRTGTLYSKAMYLAIGTGAVLAIGNILLPQTFKPTLFDTTMSTQAVYEIEWQLRRFWAFILYLGLFTWLLIKHGNAVLHSKTHNVLNTWTYLLPIVVVLLLGIGIFAIGVAYERWLSMIFGILGISIALGQLRFCLRGNSTKRERIVEHIGAMIGSGIGAHTAFLTFGARSMLQLEGYWQLAVWIAPGVMGGLAIYYASKPYEQKRKAC</sequence>
<dbReference type="RefSeq" id="WP_124026112.1">
    <property type="nucleotide sequence ID" value="NZ_JBHRSN010000005.1"/>
</dbReference>
<keyword evidence="1" id="KW-0812">Transmembrane</keyword>
<evidence type="ECO:0000256" key="1">
    <source>
        <dbReference type="SAM" id="Phobius"/>
    </source>
</evidence>
<keyword evidence="1" id="KW-1133">Transmembrane helix</keyword>
<reference evidence="2 3" key="1">
    <citation type="submission" date="2018-11" db="EMBL/GenBank/DDBJ databases">
        <authorList>
            <person name="Ye M.-Q."/>
            <person name="Du Z.-J."/>
        </authorList>
    </citation>
    <scope>NUCLEOTIDE SEQUENCE [LARGE SCALE GENOMIC DNA]</scope>
    <source>
        <strain evidence="2 3">U0105</strain>
    </source>
</reference>
<accession>A0A3N5Y3Y7</accession>
<feature type="transmembrane region" description="Helical" evidence="1">
    <location>
        <begin position="46"/>
        <end position="68"/>
    </location>
</feature>
<name>A0A3N5Y3Y7_9ALTE</name>
<evidence type="ECO:0008006" key="4">
    <source>
        <dbReference type="Google" id="ProtNLM"/>
    </source>
</evidence>
<feature type="transmembrane region" description="Helical" evidence="1">
    <location>
        <begin position="182"/>
        <end position="202"/>
    </location>
</feature>
<protein>
    <recommendedName>
        <fullName evidence="4">DUF2306 domain-containing protein</fullName>
    </recommendedName>
</protein>
<dbReference type="Proteomes" id="UP000275281">
    <property type="component" value="Unassembled WGS sequence"/>
</dbReference>
<gene>
    <name evidence="2" type="ORF">DRW07_01475</name>
</gene>
<feature type="transmembrane region" description="Helical" evidence="1">
    <location>
        <begin position="88"/>
        <end position="107"/>
    </location>
</feature>
<organism evidence="2 3">
    <name type="scientific">Alteromonas sediminis</name>
    <dbReference type="NCBI Taxonomy" id="2259342"/>
    <lineage>
        <taxon>Bacteria</taxon>
        <taxon>Pseudomonadati</taxon>
        <taxon>Pseudomonadota</taxon>
        <taxon>Gammaproteobacteria</taxon>
        <taxon>Alteromonadales</taxon>
        <taxon>Alteromonadaceae</taxon>
        <taxon>Alteromonas/Salinimonas group</taxon>
        <taxon>Alteromonas</taxon>
    </lineage>
</organism>
<evidence type="ECO:0000313" key="3">
    <source>
        <dbReference type="Proteomes" id="UP000275281"/>
    </source>
</evidence>
<feature type="transmembrane region" description="Helical" evidence="1">
    <location>
        <begin position="127"/>
        <end position="145"/>
    </location>
</feature>
<dbReference type="OrthoDB" id="5984490at2"/>
<keyword evidence="3" id="KW-1185">Reference proteome</keyword>
<proteinExistence type="predicted"/>
<keyword evidence="1" id="KW-0472">Membrane</keyword>
<dbReference type="AlphaFoldDB" id="A0A3N5Y3Y7"/>
<dbReference type="EMBL" id="RPOK01000001">
    <property type="protein sequence ID" value="RPJ68110.1"/>
    <property type="molecule type" value="Genomic_DNA"/>
</dbReference>
<feature type="transmembrane region" description="Helical" evidence="1">
    <location>
        <begin position="151"/>
        <end position="170"/>
    </location>
</feature>